<dbReference type="Gene3D" id="3.40.50.980">
    <property type="match status" value="2"/>
</dbReference>
<dbReference type="InterPro" id="IPR000873">
    <property type="entry name" value="AMP-dep_synth/lig_dom"/>
</dbReference>
<sequence>MAKAACERLGVRVVVARARSVPTGCVGFADLVSAGASKRPSSNGVCHDDMATIMYTSGTTGSPKGVVLTHRNICQQMMMSDFSVAVTDGLKQRLGVAAASQTCCILVPLFHVTGLVHLLLASPINGRKLVLLPKWDPLRALQLIERERATTWIGVPTMIQDRMT</sequence>
<evidence type="ECO:0000313" key="3">
    <source>
        <dbReference type="Proteomes" id="UP001189429"/>
    </source>
</evidence>
<reference evidence="2" key="1">
    <citation type="submission" date="2023-10" db="EMBL/GenBank/DDBJ databases">
        <authorList>
            <person name="Chen Y."/>
            <person name="Shah S."/>
            <person name="Dougan E. K."/>
            <person name="Thang M."/>
            <person name="Chan C."/>
        </authorList>
    </citation>
    <scope>NUCLEOTIDE SEQUENCE [LARGE SCALE GENOMIC DNA]</scope>
</reference>
<keyword evidence="3" id="KW-1185">Reference proteome</keyword>
<protein>
    <recommendedName>
        <fullName evidence="1">AMP-dependent synthetase/ligase domain-containing protein</fullName>
    </recommendedName>
</protein>
<dbReference type="SUPFAM" id="SSF56801">
    <property type="entry name" value="Acetyl-CoA synthetase-like"/>
    <property type="match status" value="1"/>
</dbReference>
<dbReference type="Pfam" id="PF00501">
    <property type="entry name" value="AMP-binding"/>
    <property type="match status" value="1"/>
</dbReference>
<name>A0ABN9TTL3_9DINO</name>
<dbReference type="InterPro" id="IPR020845">
    <property type="entry name" value="AMP-binding_CS"/>
</dbReference>
<dbReference type="InterPro" id="IPR020459">
    <property type="entry name" value="AMP-binding"/>
</dbReference>
<dbReference type="PRINTS" id="PR00154">
    <property type="entry name" value="AMPBINDING"/>
</dbReference>
<dbReference type="EMBL" id="CAUYUJ010015068">
    <property type="protein sequence ID" value="CAK0849520.1"/>
    <property type="molecule type" value="Genomic_DNA"/>
</dbReference>
<dbReference type="PANTHER" id="PTHR24096:SF267">
    <property type="entry name" value="MALONATE--COA LIGASE ACSF3, MITOCHONDRIAL"/>
    <property type="match status" value="1"/>
</dbReference>
<feature type="domain" description="AMP-dependent synthetase/ligase" evidence="1">
    <location>
        <begin position="39"/>
        <end position="161"/>
    </location>
</feature>
<gene>
    <name evidence="2" type="ORF">PCOR1329_LOCUS42196</name>
</gene>
<evidence type="ECO:0000259" key="1">
    <source>
        <dbReference type="Pfam" id="PF00501"/>
    </source>
</evidence>
<proteinExistence type="predicted"/>
<evidence type="ECO:0000313" key="2">
    <source>
        <dbReference type="EMBL" id="CAK0849520.1"/>
    </source>
</evidence>
<comment type="caution">
    <text evidence="2">The sequence shown here is derived from an EMBL/GenBank/DDBJ whole genome shotgun (WGS) entry which is preliminary data.</text>
</comment>
<dbReference type="PROSITE" id="PS00455">
    <property type="entry name" value="AMP_BINDING"/>
    <property type="match status" value="1"/>
</dbReference>
<organism evidence="2 3">
    <name type="scientific">Prorocentrum cordatum</name>
    <dbReference type="NCBI Taxonomy" id="2364126"/>
    <lineage>
        <taxon>Eukaryota</taxon>
        <taxon>Sar</taxon>
        <taxon>Alveolata</taxon>
        <taxon>Dinophyceae</taxon>
        <taxon>Prorocentrales</taxon>
        <taxon>Prorocentraceae</taxon>
        <taxon>Prorocentrum</taxon>
    </lineage>
</organism>
<dbReference type="Proteomes" id="UP001189429">
    <property type="component" value="Unassembled WGS sequence"/>
</dbReference>
<accession>A0ABN9TTL3</accession>
<dbReference type="PANTHER" id="PTHR24096">
    <property type="entry name" value="LONG-CHAIN-FATTY-ACID--COA LIGASE"/>
    <property type="match status" value="1"/>
</dbReference>